<evidence type="ECO:0000313" key="2">
    <source>
        <dbReference type="EMBL" id="MBU9722843.1"/>
    </source>
</evidence>
<dbReference type="EMBL" id="JAHQCR010000062">
    <property type="protein sequence ID" value="MBU9722843.1"/>
    <property type="molecule type" value="Genomic_DNA"/>
</dbReference>
<proteinExistence type="predicted"/>
<keyword evidence="1" id="KW-0472">Membrane</keyword>
<gene>
    <name evidence="2" type="ORF">KS407_15610</name>
</gene>
<accession>A0ABS6JW75</accession>
<protein>
    <submittedName>
        <fullName evidence="2">Uncharacterized protein</fullName>
    </submittedName>
</protein>
<organism evidence="2 3">
    <name type="scientific">Evansella alkalicola</name>
    <dbReference type="NCBI Taxonomy" id="745819"/>
    <lineage>
        <taxon>Bacteria</taxon>
        <taxon>Bacillati</taxon>
        <taxon>Bacillota</taxon>
        <taxon>Bacilli</taxon>
        <taxon>Bacillales</taxon>
        <taxon>Bacillaceae</taxon>
        <taxon>Evansella</taxon>
    </lineage>
</organism>
<keyword evidence="1" id="KW-0812">Transmembrane</keyword>
<sequence>MPKELGKLFLVLFILVISIIVGITIVIGVISILSGSEIHIESWSGPLLLAVGTFLWIFPLQVIEWLRFIPVQRRIRRMIYPYFITLFQVVLFVFYIIGLNMMLPTIELTDRGLVLYVFIIVIAAKIAFSFLIKQEREIAKERNMKS</sequence>
<feature type="transmembrane region" description="Helical" evidence="1">
    <location>
        <begin position="45"/>
        <end position="66"/>
    </location>
</feature>
<comment type="caution">
    <text evidence="2">The sequence shown here is derived from an EMBL/GenBank/DDBJ whole genome shotgun (WGS) entry which is preliminary data.</text>
</comment>
<name>A0ABS6JW75_9BACI</name>
<feature type="transmembrane region" description="Helical" evidence="1">
    <location>
        <begin position="9"/>
        <end position="33"/>
    </location>
</feature>
<feature type="transmembrane region" description="Helical" evidence="1">
    <location>
        <begin position="78"/>
        <end position="101"/>
    </location>
</feature>
<dbReference type="Proteomes" id="UP000790580">
    <property type="component" value="Unassembled WGS sequence"/>
</dbReference>
<evidence type="ECO:0000313" key="3">
    <source>
        <dbReference type="Proteomes" id="UP000790580"/>
    </source>
</evidence>
<keyword evidence="3" id="KW-1185">Reference proteome</keyword>
<reference evidence="2 3" key="1">
    <citation type="submission" date="2021-06" db="EMBL/GenBank/DDBJ databases">
        <title>Bacillus sp. RD4P76, an endophyte from a halophyte.</title>
        <authorList>
            <person name="Sun J.-Q."/>
        </authorList>
    </citation>
    <scope>NUCLEOTIDE SEQUENCE [LARGE SCALE GENOMIC DNA]</scope>
    <source>
        <strain evidence="2 3">JCM 17098</strain>
    </source>
</reference>
<dbReference type="RefSeq" id="WP_088073474.1">
    <property type="nucleotide sequence ID" value="NZ_JAHQCR010000062.1"/>
</dbReference>
<keyword evidence="1" id="KW-1133">Transmembrane helix</keyword>
<evidence type="ECO:0000256" key="1">
    <source>
        <dbReference type="SAM" id="Phobius"/>
    </source>
</evidence>
<feature type="transmembrane region" description="Helical" evidence="1">
    <location>
        <begin position="113"/>
        <end position="132"/>
    </location>
</feature>